<dbReference type="EMBL" id="GBRH01201288">
    <property type="protein sequence ID" value="JAD96607.1"/>
    <property type="molecule type" value="Transcribed_RNA"/>
</dbReference>
<accession>A0A0A9EKS0</accession>
<evidence type="ECO:0000313" key="1">
    <source>
        <dbReference type="EMBL" id="JAD96607.1"/>
    </source>
</evidence>
<dbReference type="EMBL" id="GBRH01179004">
    <property type="protein sequence ID" value="JAE18892.1"/>
    <property type="molecule type" value="Transcribed_RNA"/>
</dbReference>
<name>A0A0A9EKS0_ARUDO</name>
<reference evidence="1" key="2">
    <citation type="journal article" date="2015" name="Data Brief">
        <title>Shoot transcriptome of the giant reed, Arundo donax.</title>
        <authorList>
            <person name="Barrero R.A."/>
            <person name="Guerrero F.D."/>
            <person name="Moolhuijzen P."/>
            <person name="Goolsby J.A."/>
            <person name="Tidwell J."/>
            <person name="Bellgard S.E."/>
            <person name="Bellgard M.I."/>
        </authorList>
    </citation>
    <scope>NUCLEOTIDE SEQUENCE</scope>
    <source>
        <tissue evidence="1">Shoot tissue taken approximately 20 cm above the soil surface</tissue>
    </source>
</reference>
<dbReference type="AlphaFoldDB" id="A0A0A9EKS0"/>
<protein>
    <submittedName>
        <fullName evidence="1">Uncharacterized protein</fullName>
    </submittedName>
</protein>
<proteinExistence type="predicted"/>
<organism evidence="1">
    <name type="scientific">Arundo donax</name>
    <name type="common">Giant reed</name>
    <name type="synonym">Donax arundinaceus</name>
    <dbReference type="NCBI Taxonomy" id="35708"/>
    <lineage>
        <taxon>Eukaryota</taxon>
        <taxon>Viridiplantae</taxon>
        <taxon>Streptophyta</taxon>
        <taxon>Embryophyta</taxon>
        <taxon>Tracheophyta</taxon>
        <taxon>Spermatophyta</taxon>
        <taxon>Magnoliopsida</taxon>
        <taxon>Liliopsida</taxon>
        <taxon>Poales</taxon>
        <taxon>Poaceae</taxon>
        <taxon>PACMAD clade</taxon>
        <taxon>Arundinoideae</taxon>
        <taxon>Arundineae</taxon>
        <taxon>Arundo</taxon>
    </lineage>
</organism>
<reference evidence="1" key="1">
    <citation type="submission" date="2014-09" db="EMBL/GenBank/DDBJ databases">
        <authorList>
            <person name="Magalhaes I.L.F."/>
            <person name="Oliveira U."/>
            <person name="Santos F.R."/>
            <person name="Vidigal T.H.D.A."/>
            <person name="Brescovit A.D."/>
            <person name="Santos A.J."/>
        </authorList>
    </citation>
    <scope>NUCLEOTIDE SEQUENCE</scope>
    <source>
        <tissue evidence="1">Shoot tissue taken approximately 20 cm above the soil surface</tissue>
    </source>
</reference>
<sequence length="26" mass="3236">MKLFLVIEQMEMNLFCLKINIYLLQF</sequence>